<feature type="signal peptide" evidence="2">
    <location>
        <begin position="1"/>
        <end position="17"/>
    </location>
</feature>
<name>A0A7J6P9I6_PEROL</name>
<dbReference type="OrthoDB" id="10343880at2759"/>
<proteinExistence type="predicted"/>
<organism evidence="3 4">
    <name type="scientific">Perkinsus olseni</name>
    <name type="common">Perkinsus atlanticus</name>
    <dbReference type="NCBI Taxonomy" id="32597"/>
    <lineage>
        <taxon>Eukaryota</taxon>
        <taxon>Sar</taxon>
        <taxon>Alveolata</taxon>
        <taxon>Perkinsozoa</taxon>
        <taxon>Perkinsea</taxon>
        <taxon>Perkinsida</taxon>
        <taxon>Perkinsidae</taxon>
        <taxon>Perkinsus</taxon>
    </lineage>
</organism>
<sequence length="203" mass="22121">MCLRLIGLYLMVVGARCAVFDGTYTLYSTDSGEPDIQRFQFTSQQGGKVFVTSIKGHLPKGQYDCEYDLNRSSGDPRYPLTLKGACNGLVMDSSGYYDNDFLNGCSVEHNYQYLYVPIATTGYDIYHSNSISTTTTKTPTPTTTPPATTSKTTPTITTTTLTTSVSTTAVTTNTTIPSRASCDLHWNTLAAKLVLLTAVSLLW</sequence>
<keyword evidence="2" id="KW-0732">Signal</keyword>
<evidence type="ECO:0000256" key="1">
    <source>
        <dbReference type="SAM" id="MobiDB-lite"/>
    </source>
</evidence>
<protein>
    <submittedName>
        <fullName evidence="3">Uncharacterized protein</fullName>
    </submittedName>
</protein>
<feature type="region of interest" description="Disordered" evidence="1">
    <location>
        <begin position="134"/>
        <end position="154"/>
    </location>
</feature>
<dbReference type="AlphaFoldDB" id="A0A7J6P9I6"/>
<evidence type="ECO:0000313" key="4">
    <source>
        <dbReference type="Proteomes" id="UP000541610"/>
    </source>
</evidence>
<reference evidence="3 4" key="1">
    <citation type="submission" date="2020-04" db="EMBL/GenBank/DDBJ databases">
        <title>Perkinsus olseni comparative genomics.</title>
        <authorList>
            <person name="Bogema D.R."/>
        </authorList>
    </citation>
    <scope>NUCLEOTIDE SEQUENCE [LARGE SCALE GENOMIC DNA]</scope>
    <source>
        <strain evidence="3">00978-12</strain>
    </source>
</reference>
<gene>
    <name evidence="3" type="ORF">FOZ60_012662</name>
</gene>
<evidence type="ECO:0000256" key="2">
    <source>
        <dbReference type="SAM" id="SignalP"/>
    </source>
</evidence>
<comment type="caution">
    <text evidence="3">The sequence shown here is derived from an EMBL/GenBank/DDBJ whole genome shotgun (WGS) entry which is preliminary data.</text>
</comment>
<dbReference type="Proteomes" id="UP000541610">
    <property type="component" value="Unassembled WGS sequence"/>
</dbReference>
<dbReference type="EMBL" id="JABANP010000055">
    <property type="protein sequence ID" value="KAF4692759.1"/>
    <property type="molecule type" value="Genomic_DNA"/>
</dbReference>
<feature type="chain" id="PRO_5029874722" evidence="2">
    <location>
        <begin position="18"/>
        <end position="203"/>
    </location>
</feature>
<evidence type="ECO:0000313" key="3">
    <source>
        <dbReference type="EMBL" id="KAF4692759.1"/>
    </source>
</evidence>
<accession>A0A7J6P9I6</accession>